<dbReference type="OrthoDB" id="1645442at2"/>
<reference evidence="2 3" key="1">
    <citation type="submission" date="2018-09" db="EMBL/GenBank/DDBJ databases">
        <title>Genome sequencing of Nocardioides immobilis CCTCC AB 2017083 for comparison to Nocardioides silvaticus.</title>
        <authorList>
            <person name="Li C."/>
            <person name="Wang G."/>
        </authorList>
    </citation>
    <scope>NUCLEOTIDE SEQUENCE [LARGE SCALE GENOMIC DNA]</scope>
    <source>
        <strain evidence="2 3">CCTCC AB 2017083</strain>
    </source>
</reference>
<accession>A0A417Y0L3</accession>
<keyword evidence="3" id="KW-1185">Reference proteome</keyword>
<comment type="caution">
    <text evidence="2">The sequence shown here is derived from an EMBL/GenBank/DDBJ whole genome shotgun (WGS) entry which is preliminary data.</text>
</comment>
<proteinExistence type="predicted"/>
<dbReference type="InterPro" id="IPR041581">
    <property type="entry name" value="Glyoxalase_6"/>
</dbReference>
<evidence type="ECO:0000259" key="1">
    <source>
        <dbReference type="Pfam" id="PF18029"/>
    </source>
</evidence>
<evidence type="ECO:0000313" key="2">
    <source>
        <dbReference type="EMBL" id="RHW26136.1"/>
    </source>
</evidence>
<dbReference type="PANTHER" id="PTHR35908:SF1">
    <property type="entry name" value="CONSERVED PROTEIN"/>
    <property type="match status" value="1"/>
</dbReference>
<dbReference type="RefSeq" id="WP_118926242.1">
    <property type="nucleotide sequence ID" value="NZ_QXGH01000019.1"/>
</dbReference>
<gene>
    <name evidence="2" type="ORF">D0Z08_15965</name>
</gene>
<dbReference type="Gene3D" id="3.10.180.10">
    <property type="entry name" value="2,3-Dihydroxybiphenyl 1,2-Dioxygenase, domain 1"/>
    <property type="match status" value="1"/>
</dbReference>
<dbReference type="PANTHER" id="PTHR35908">
    <property type="entry name" value="HYPOTHETICAL FUSION PROTEIN"/>
    <property type="match status" value="1"/>
</dbReference>
<sequence>MEYPHLLQTAIDTTDCRGLAEFYRELLGARYRPGDEPPADGSADDADWLVLVDDDGTRLLAFQQVERLERTTWPEHDVPMQMHLDLTVPDRAELERHRGRAEGLGATLLLDRTADEGEPLYVLADPSGHPFCIFVG</sequence>
<dbReference type="EMBL" id="QXGH01000019">
    <property type="protein sequence ID" value="RHW26136.1"/>
    <property type="molecule type" value="Genomic_DNA"/>
</dbReference>
<dbReference type="InterPro" id="IPR029068">
    <property type="entry name" value="Glyas_Bleomycin-R_OHBP_Dase"/>
</dbReference>
<dbReference type="Proteomes" id="UP000283644">
    <property type="component" value="Unassembled WGS sequence"/>
</dbReference>
<protein>
    <submittedName>
        <fullName evidence="2">VOC family protein</fullName>
    </submittedName>
</protein>
<dbReference type="Pfam" id="PF18029">
    <property type="entry name" value="Glyoxalase_6"/>
    <property type="match status" value="1"/>
</dbReference>
<evidence type="ECO:0000313" key="3">
    <source>
        <dbReference type="Proteomes" id="UP000283644"/>
    </source>
</evidence>
<dbReference type="SUPFAM" id="SSF54593">
    <property type="entry name" value="Glyoxalase/Bleomycin resistance protein/Dihydroxybiphenyl dioxygenase"/>
    <property type="match status" value="1"/>
</dbReference>
<name>A0A417Y0L3_9ACTN</name>
<dbReference type="CDD" id="cd06587">
    <property type="entry name" value="VOC"/>
    <property type="match status" value="1"/>
</dbReference>
<feature type="domain" description="Glyoxalase-like" evidence="1">
    <location>
        <begin position="9"/>
        <end position="134"/>
    </location>
</feature>
<dbReference type="AlphaFoldDB" id="A0A417Y0L3"/>
<organism evidence="2 3">
    <name type="scientific">Nocardioides immobilis</name>
    <dbReference type="NCBI Taxonomy" id="2049295"/>
    <lineage>
        <taxon>Bacteria</taxon>
        <taxon>Bacillati</taxon>
        <taxon>Actinomycetota</taxon>
        <taxon>Actinomycetes</taxon>
        <taxon>Propionibacteriales</taxon>
        <taxon>Nocardioidaceae</taxon>
        <taxon>Nocardioides</taxon>
    </lineage>
</organism>